<evidence type="ECO:0000256" key="1">
    <source>
        <dbReference type="SAM" id="MobiDB-lite"/>
    </source>
</evidence>
<organism evidence="2 3">
    <name type="scientific">Brassica campestris</name>
    <name type="common">Field mustard</name>
    <dbReference type="NCBI Taxonomy" id="3711"/>
    <lineage>
        <taxon>Eukaryota</taxon>
        <taxon>Viridiplantae</taxon>
        <taxon>Streptophyta</taxon>
        <taxon>Embryophyta</taxon>
        <taxon>Tracheophyta</taxon>
        <taxon>Spermatophyta</taxon>
        <taxon>Magnoliopsida</taxon>
        <taxon>eudicotyledons</taxon>
        <taxon>Gunneridae</taxon>
        <taxon>Pentapetalae</taxon>
        <taxon>rosids</taxon>
        <taxon>malvids</taxon>
        <taxon>Brassicales</taxon>
        <taxon>Brassicaceae</taxon>
        <taxon>Brassiceae</taxon>
        <taxon>Brassica</taxon>
    </lineage>
</organism>
<reference evidence="2 3" key="1">
    <citation type="submission" date="2021-07" db="EMBL/GenBank/DDBJ databases">
        <authorList>
            <consortium name="Genoscope - CEA"/>
            <person name="William W."/>
        </authorList>
    </citation>
    <scope>NUCLEOTIDE SEQUENCE [LARGE SCALE GENOMIC DNA]</scope>
</reference>
<dbReference type="EMBL" id="LS974621">
    <property type="protein sequence ID" value="CAG7875611.1"/>
    <property type="molecule type" value="Genomic_DNA"/>
</dbReference>
<dbReference type="Proteomes" id="UP000694005">
    <property type="component" value="Chromosome A05"/>
</dbReference>
<sequence>MKSLIYKSKCKSKIESPWQKEENNKERKEASGEERQSKGGDDGTSGVELMEQVTERARWTAMEQATESETRDRTGNRCSSMVQGWLIGSQTGFMLSKFLYIKG</sequence>
<proteinExistence type="predicted"/>
<dbReference type="AlphaFoldDB" id="A0A8D9GBZ9"/>
<gene>
    <name evidence="2" type="ORF">BRAPAZ1V2_A05P21320.2</name>
</gene>
<feature type="compositionally biased region" description="Basic and acidic residues" evidence="1">
    <location>
        <begin position="12"/>
        <end position="41"/>
    </location>
</feature>
<feature type="region of interest" description="Disordered" evidence="1">
    <location>
        <begin position="1"/>
        <end position="47"/>
    </location>
</feature>
<evidence type="ECO:0000313" key="3">
    <source>
        <dbReference type="Proteomes" id="UP000694005"/>
    </source>
</evidence>
<evidence type="ECO:0000313" key="2">
    <source>
        <dbReference type="EMBL" id="CAG7875611.1"/>
    </source>
</evidence>
<accession>A0A8D9GBZ9</accession>
<name>A0A8D9GBZ9_BRACM</name>
<dbReference type="Gramene" id="A05p21320.2_BraZ1">
    <property type="protein sequence ID" value="A05p21320.2_BraZ1.CDS"/>
    <property type="gene ID" value="A05g21320.2_BraZ1"/>
</dbReference>
<protein>
    <submittedName>
        <fullName evidence="2">Uncharacterized protein</fullName>
    </submittedName>
</protein>